<gene>
    <name evidence="1" type="ORF">S01H4_48664</name>
</gene>
<dbReference type="AlphaFoldDB" id="X1BBA0"/>
<reference evidence="1" key="1">
    <citation type="journal article" date="2014" name="Front. Microbiol.">
        <title>High frequency of phylogenetically diverse reductive dehalogenase-homologous genes in deep subseafloor sedimentary metagenomes.</title>
        <authorList>
            <person name="Kawai M."/>
            <person name="Futagami T."/>
            <person name="Toyoda A."/>
            <person name="Takaki Y."/>
            <person name="Nishi S."/>
            <person name="Hori S."/>
            <person name="Arai W."/>
            <person name="Tsubouchi T."/>
            <person name="Morono Y."/>
            <person name="Uchiyama I."/>
            <person name="Ito T."/>
            <person name="Fujiyama A."/>
            <person name="Inagaki F."/>
            <person name="Takami H."/>
        </authorList>
    </citation>
    <scope>NUCLEOTIDE SEQUENCE</scope>
    <source>
        <strain evidence="1">Expedition CK06-06</strain>
    </source>
</reference>
<name>X1BBA0_9ZZZZ</name>
<accession>X1BBA0</accession>
<proteinExistence type="predicted"/>
<feature type="non-terminal residue" evidence="1">
    <location>
        <position position="58"/>
    </location>
</feature>
<evidence type="ECO:0000313" key="1">
    <source>
        <dbReference type="EMBL" id="GAG93189.1"/>
    </source>
</evidence>
<dbReference type="EMBL" id="BART01027449">
    <property type="protein sequence ID" value="GAG93189.1"/>
    <property type="molecule type" value="Genomic_DNA"/>
</dbReference>
<protein>
    <submittedName>
        <fullName evidence="1">Uncharacterized protein</fullName>
    </submittedName>
</protein>
<sequence>MEKIKGDFYELVLGQVVDLKTSKDELKEVLEFYEAILKVQRQTKLAFKVDLSHFDIKS</sequence>
<comment type="caution">
    <text evidence="1">The sequence shown here is derived from an EMBL/GenBank/DDBJ whole genome shotgun (WGS) entry which is preliminary data.</text>
</comment>
<organism evidence="1">
    <name type="scientific">marine sediment metagenome</name>
    <dbReference type="NCBI Taxonomy" id="412755"/>
    <lineage>
        <taxon>unclassified sequences</taxon>
        <taxon>metagenomes</taxon>
        <taxon>ecological metagenomes</taxon>
    </lineage>
</organism>